<keyword evidence="7" id="KW-1185">Reference proteome</keyword>
<proteinExistence type="inferred from homology"/>
<comment type="caution">
    <text evidence="6">The sequence shown here is derived from an EMBL/GenBank/DDBJ whole genome shotgun (WGS) entry which is preliminary data.</text>
</comment>
<dbReference type="CDD" id="cd03230">
    <property type="entry name" value="ABC_DR_subfamily_A"/>
    <property type="match status" value="1"/>
</dbReference>
<keyword evidence="4 6" id="KW-0067">ATP-binding</keyword>
<name>A0ABT4I893_9ACTO</name>
<dbReference type="Proteomes" id="UP001072034">
    <property type="component" value="Unassembled WGS sequence"/>
</dbReference>
<protein>
    <submittedName>
        <fullName evidence="6">ABC transporter ATP-binding protein</fullName>
    </submittedName>
</protein>
<keyword evidence="2" id="KW-0813">Transport</keyword>
<dbReference type="RefSeq" id="WP_268917451.1">
    <property type="nucleotide sequence ID" value="NZ_JAPTMY010000014.1"/>
</dbReference>
<organism evidence="6 7">
    <name type="scientific">Actinomyces israelii</name>
    <dbReference type="NCBI Taxonomy" id="1659"/>
    <lineage>
        <taxon>Bacteria</taxon>
        <taxon>Bacillati</taxon>
        <taxon>Actinomycetota</taxon>
        <taxon>Actinomycetes</taxon>
        <taxon>Actinomycetales</taxon>
        <taxon>Actinomycetaceae</taxon>
        <taxon>Actinomyces</taxon>
    </lineage>
</organism>
<evidence type="ECO:0000256" key="1">
    <source>
        <dbReference type="ARBA" id="ARBA00005417"/>
    </source>
</evidence>
<dbReference type="InterPro" id="IPR003439">
    <property type="entry name" value="ABC_transporter-like_ATP-bd"/>
</dbReference>
<dbReference type="InterPro" id="IPR027417">
    <property type="entry name" value="P-loop_NTPase"/>
</dbReference>
<evidence type="ECO:0000259" key="5">
    <source>
        <dbReference type="PROSITE" id="PS50893"/>
    </source>
</evidence>
<dbReference type="PROSITE" id="PS50893">
    <property type="entry name" value="ABC_TRANSPORTER_2"/>
    <property type="match status" value="1"/>
</dbReference>
<evidence type="ECO:0000313" key="6">
    <source>
        <dbReference type="EMBL" id="MCZ0857961.1"/>
    </source>
</evidence>
<dbReference type="EMBL" id="JAPTMY010000014">
    <property type="protein sequence ID" value="MCZ0857961.1"/>
    <property type="molecule type" value="Genomic_DNA"/>
</dbReference>
<gene>
    <name evidence="6" type="ORF">OHJ16_07870</name>
</gene>
<sequence length="230" mass="24132">MRELLQITGLTRRYRGRGGVGPVDLGVGAGEAVAVVGPNGAGKTTLFRVLAGLERPQAGTVRVGGAVGGRVPAAALGFLPEEAADLPRLTPRQACRLDAALRGLELTDAQIDAQLGRLGAAGFADTPTRRLSQGMAKRSAIARALLGEPDVVVLDEPLNALDVATVIALKEELRRCRERGAAVLLSSHVLDLVDESCSRVVLLDRGRVVETVDVTGGRGTAERAYRRLFG</sequence>
<dbReference type="GO" id="GO:0005524">
    <property type="term" value="F:ATP binding"/>
    <property type="evidence" value="ECO:0007669"/>
    <property type="project" value="UniProtKB-KW"/>
</dbReference>
<dbReference type="InterPro" id="IPR003593">
    <property type="entry name" value="AAA+_ATPase"/>
</dbReference>
<dbReference type="PANTHER" id="PTHR43335">
    <property type="entry name" value="ABC TRANSPORTER, ATP-BINDING PROTEIN"/>
    <property type="match status" value="1"/>
</dbReference>
<accession>A0ABT4I893</accession>
<keyword evidence="3" id="KW-0547">Nucleotide-binding</keyword>
<dbReference type="Pfam" id="PF00005">
    <property type="entry name" value="ABC_tran"/>
    <property type="match status" value="1"/>
</dbReference>
<evidence type="ECO:0000256" key="2">
    <source>
        <dbReference type="ARBA" id="ARBA00022448"/>
    </source>
</evidence>
<reference evidence="6" key="1">
    <citation type="submission" date="2022-10" db="EMBL/GenBank/DDBJ databases">
        <title>Genome sequence of Actinomyces israelii ATCC 10048.</title>
        <authorList>
            <person name="Watt R.M."/>
            <person name="Tong W.M."/>
        </authorList>
    </citation>
    <scope>NUCLEOTIDE SEQUENCE</scope>
    <source>
        <strain evidence="6">ATCC 10048</strain>
    </source>
</reference>
<feature type="domain" description="ABC transporter" evidence="5">
    <location>
        <begin position="5"/>
        <end position="230"/>
    </location>
</feature>
<dbReference type="SUPFAM" id="SSF52540">
    <property type="entry name" value="P-loop containing nucleoside triphosphate hydrolases"/>
    <property type="match status" value="1"/>
</dbReference>
<evidence type="ECO:0000256" key="3">
    <source>
        <dbReference type="ARBA" id="ARBA00022741"/>
    </source>
</evidence>
<dbReference type="PANTHER" id="PTHR43335:SF4">
    <property type="entry name" value="ABC TRANSPORTER, ATP-BINDING PROTEIN"/>
    <property type="match status" value="1"/>
</dbReference>
<evidence type="ECO:0000313" key="7">
    <source>
        <dbReference type="Proteomes" id="UP001072034"/>
    </source>
</evidence>
<evidence type="ECO:0000256" key="4">
    <source>
        <dbReference type="ARBA" id="ARBA00022840"/>
    </source>
</evidence>
<dbReference type="SMART" id="SM00382">
    <property type="entry name" value="AAA"/>
    <property type="match status" value="1"/>
</dbReference>
<comment type="similarity">
    <text evidence="1">Belongs to the ABC transporter superfamily.</text>
</comment>
<dbReference type="Gene3D" id="3.40.50.300">
    <property type="entry name" value="P-loop containing nucleotide triphosphate hydrolases"/>
    <property type="match status" value="1"/>
</dbReference>